<dbReference type="PANTHER" id="PTHR48071:SF18">
    <property type="entry name" value="DELETED IN MALIGNANT BRAIN TUMORS 1 PROTEIN-RELATED"/>
    <property type="match status" value="1"/>
</dbReference>
<name>A0A1X7SJX4_AMPQE</name>
<evidence type="ECO:0000256" key="9">
    <source>
        <dbReference type="PROSITE-ProRule" id="PRU00196"/>
    </source>
</evidence>
<organism evidence="12">
    <name type="scientific">Amphimedon queenslandica</name>
    <name type="common">Sponge</name>
    <dbReference type="NCBI Taxonomy" id="400682"/>
    <lineage>
        <taxon>Eukaryota</taxon>
        <taxon>Metazoa</taxon>
        <taxon>Porifera</taxon>
        <taxon>Demospongiae</taxon>
        <taxon>Heteroscleromorpha</taxon>
        <taxon>Haplosclerida</taxon>
        <taxon>Niphatidae</taxon>
        <taxon>Amphimedon</taxon>
    </lineage>
</organism>
<evidence type="ECO:0000256" key="10">
    <source>
        <dbReference type="SAM" id="SignalP"/>
    </source>
</evidence>
<keyword evidence="6" id="KW-0472">Membrane</keyword>
<evidence type="ECO:0000313" key="12">
    <source>
        <dbReference type="EnsemblMetazoa" id="Aqu2.1.02416_001"/>
    </source>
</evidence>
<evidence type="ECO:0000256" key="3">
    <source>
        <dbReference type="ARBA" id="ARBA00022729"/>
    </source>
</evidence>
<dbReference type="PROSITE" id="PS00420">
    <property type="entry name" value="SRCR_1"/>
    <property type="match status" value="2"/>
</dbReference>
<dbReference type="Proteomes" id="UP000007879">
    <property type="component" value="Unassembled WGS sequence"/>
</dbReference>
<dbReference type="GO" id="GO:0016020">
    <property type="term" value="C:membrane"/>
    <property type="evidence" value="ECO:0007669"/>
    <property type="project" value="UniProtKB-SubCell"/>
</dbReference>
<proteinExistence type="predicted"/>
<accession>A0A1X7SJX4</accession>
<dbReference type="Gene3D" id="3.10.250.10">
    <property type="entry name" value="SRCR-like domain"/>
    <property type="match status" value="2"/>
</dbReference>
<dbReference type="PRINTS" id="PR00258">
    <property type="entry name" value="SPERACTRCPTR"/>
</dbReference>
<protein>
    <recommendedName>
        <fullName evidence="11">SRCR domain-containing protein</fullName>
    </recommendedName>
</protein>
<gene>
    <name evidence="12" type="primary">105316171</name>
</gene>
<evidence type="ECO:0000256" key="6">
    <source>
        <dbReference type="ARBA" id="ARBA00023136"/>
    </source>
</evidence>
<dbReference type="AlphaFoldDB" id="A0A1X7SJX4"/>
<dbReference type="InterPro" id="IPR036772">
    <property type="entry name" value="SRCR-like_dom_sf"/>
</dbReference>
<keyword evidence="5" id="KW-1133">Transmembrane helix</keyword>
<evidence type="ECO:0000259" key="11">
    <source>
        <dbReference type="PROSITE" id="PS50287"/>
    </source>
</evidence>
<dbReference type="EnsemblMetazoa" id="XM_011410982.2">
    <property type="protein sequence ID" value="XP_011409284.2"/>
    <property type="gene ID" value="LOC105316171"/>
</dbReference>
<reference evidence="12" key="2">
    <citation type="submission" date="2017-05" db="UniProtKB">
        <authorList>
            <consortium name="EnsemblMetazoa"/>
        </authorList>
    </citation>
    <scope>IDENTIFICATION</scope>
</reference>
<keyword evidence="7 9" id="KW-1015">Disulfide bond</keyword>
<evidence type="ECO:0000256" key="5">
    <source>
        <dbReference type="ARBA" id="ARBA00022989"/>
    </source>
</evidence>
<sequence length="285" mass="31500">MAALSSFLFLSIFLSYSLLIDGQSPGDLRLIRNGVSRLSYSYGRLQIYASTGWGEVCGDNFNITERNVACHQLGYSSSLNNDTINSYGSDVGSVSISEVNCYGNSEYLHLLRCSYRKGFHTCQRNYVTLYCNSTNNPPYDSQLRLLYGTTSSNGLVQVYCSGQWGTVCGRYFTPDAAHLVCRQLGYTSAKSYSNGTFQASYWTPIWLDNLYCSASPTEVCLGSCASCTGSRVSTYQCSHSYDLNVHCVYEALHYEEGSNTTSCESIELRPRLGEVRQLTVVGSSS</sequence>
<dbReference type="OrthoDB" id="536948at2759"/>
<keyword evidence="2" id="KW-0812">Transmembrane</keyword>
<dbReference type="SUPFAM" id="SSF56487">
    <property type="entry name" value="SRCR-like"/>
    <property type="match status" value="2"/>
</dbReference>
<feature type="signal peptide" evidence="10">
    <location>
        <begin position="1"/>
        <end position="22"/>
    </location>
</feature>
<evidence type="ECO:0000256" key="2">
    <source>
        <dbReference type="ARBA" id="ARBA00022692"/>
    </source>
</evidence>
<keyword evidence="4" id="KW-0677">Repeat</keyword>
<evidence type="ECO:0000313" key="13">
    <source>
        <dbReference type="Proteomes" id="UP000007879"/>
    </source>
</evidence>
<feature type="chain" id="PRO_5012123633" description="SRCR domain-containing protein" evidence="10">
    <location>
        <begin position="23"/>
        <end position="285"/>
    </location>
</feature>
<dbReference type="SMART" id="SM00202">
    <property type="entry name" value="SR"/>
    <property type="match status" value="2"/>
</dbReference>
<evidence type="ECO:0000256" key="1">
    <source>
        <dbReference type="ARBA" id="ARBA00004167"/>
    </source>
</evidence>
<keyword evidence="13" id="KW-1185">Reference proteome</keyword>
<dbReference type="PROSITE" id="PS50287">
    <property type="entry name" value="SRCR_2"/>
    <property type="match status" value="2"/>
</dbReference>
<evidence type="ECO:0000256" key="4">
    <source>
        <dbReference type="ARBA" id="ARBA00022737"/>
    </source>
</evidence>
<dbReference type="Pfam" id="PF00530">
    <property type="entry name" value="SRCR"/>
    <property type="match status" value="2"/>
</dbReference>
<keyword evidence="3 10" id="KW-0732">Signal</keyword>
<keyword evidence="8" id="KW-0325">Glycoprotein</keyword>
<comment type="caution">
    <text evidence="9">Lacks conserved residue(s) required for the propagation of feature annotation.</text>
</comment>
<reference evidence="13" key="1">
    <citation type="journal article" date="2010" name="Nature">
        <title>The Amphimedon queenslandica genome and the evolution of animal complexity.</title>
        <authorList>
            <person name="Srivastava M."/>
            <person name="Simakov O."/>
            <person name="Chapman J."/>
            <person name="Fahey B."/>
            <person name="Gauthier M.E."/>
            <person name="Mitros T."/>
            <person name="Richards G.S."/>
            <person name="Conaco C."/>
            <person name="Dacre M."/>
            <person name="Hellsten U."/>
            <person name="Larroux C."/>
            <person name="Putnam N.H."/>
            <person name="Stanke M."/>
            <person name="Adamska M."/>
            <person name="Darling A."/>
            <person name="Degnan S.M."/>
            <person name="Oakley T.H."/>
            <person name="Plachetzki D.C."/>
            <person name="Zhai Y."/>
            <person name="Adamski M."/>
            <person name="Calcino A."/>
            <person name="Cummins S.F."/>
            <person name="Goodstein D.M."/>
            <person name="Harris C."/>
            <person name="Jackson D.J."/>
            <person name="Leys S.P."/>
            <person name="Shu S."/>
            <person name="Woodcroft B.J."/>
            <person name="Vervoort M."/>
            <person name="Kosik K.S."/>
            <person name="Manning G."/>
            <person name="Degnan B.M."/>
            <person name="Rokhsar D.S."/>
        </authorList>
    </citation>
    <scope>NUCLEOTIDE SEQUENCE [LARGE SCALE GENOMIC DNA]</scope>
</reference>
<dbReference type="STRING" id="400682.A0A1X7SJX4"/>
<dbReference type="KEGG" id="aqu:105316171"/>
<dbReference type="EnsemblMetazoa" id="Aqu2.1.02416_001">
    <property type="protein sequence ID" value="Aqu2.1.02416_001"/>
    <property type="gene ID" value="Aqu2.1.02416"/>
</dbReference>
<feature type="domain" description="SRCR" evidence="11">
    <location>
        <begin position="28"/>
        <end position="132"/>
    </location>
</feature>
<evidence type="ECO:0000256" key="8">
    <source>
        <dbReference type="ARBA" id="ARBA00023180"/>
    </source>
</evidence>
<comment type="subcellular location">
    <subcellularLocation>
        <location evidence="1">Membrane</location>
        <topology evidence="1">Single-pass membrane protein</topology>
    </subcellularLocation>
</comment>
<feature type="domain" description="SRCR" evidence="11">
    <location>
        <begin position="143"/>
        <end position="248"/>
    </location>
</feature>
<dbReference type="InterPro" id="IPR001190">
    <property type="entry name" value="SRCR"/>
</dbReference>
<dbReference type="FunFam" id="3.10.250.10:FF:000016">
    <property type="entry name" value="Scavenger receptor cysteine-rich protein type 12"/>
    <property type="match status" value="1"/>
</dbReference>
<dbReference type="PANTHER" id="PTHR48071">
    <property type="entry name" value="SRCR DOMAIN-CONTAINING PROTEIN"/>
    <property type="match status" value="1"/>
</dbReference>
<dbReference type="InParanoid" id="A0A1X7SJX4"/>
<evidence type="ECO:0000256" key="7">
    <source>
        <dbReference type="ARBA" id="ARBA00023157"/>
    </source>
</evidence>
<feature type="disulfide bond" evidence="9">
    <location>
        <begin position="70"/>
        <end position="131"/>
    </location>
</feature>